<organism evidence="2 3">
    <name type="scientific">Tepidibacter formicigenes DSM 15518</name>
    <dbReference type="NCBI Taxonomy" id="1123349"/>
    <lineage>
        <taxon>Bacteria</taxon>
        <taxon>Bacillati</taxon>
        <taxon>Bacillota</taxon>
        <taxon>Clostridia</taxon>
        <taxon>Peptostreptococcales</taxon>
        <taxon>Peptostreptococcaceae</taxon>
        <taxon>Tepidibacter</taxon>
    </lineage>
</organism>
<sequence>MNINMSNQPISRVECSVETCHYNDGKKHCLAPSIQIKAQRARTIQETDCLTFTPKHTIK</sequence>
<dbReference type="RefSeq" id="WP_072886571.1">
    <property type="nucleotide sequence ID" value="NZ_FRAE01000006.1"/>
</dbReference>
<dbReference type="Proteomes" id="UP000242497">
    <property type="component" value="Unassembled WGS sequence"/>
</dbReference>
<accession>A0A1M6JZ08</accession>
<evidence type="ECO:0000313" key="3">
    <source>
        <dbReference type="Proteomes" id="UP000242497"/>
    </source>
</evidence>
<feature type="domain" description="DUF1540" evidence="1">
    <location>
        <begin position="13"/>
        <end position="52"/>
    </location>
</feature>
<gene>
    <name evidence="2" type="ORF">SAMN02744037_00226</name>
</gene>
<dbReference type="STRING" id="1123349.SAMN02744037_00226"/>
<proteinExistence type="predicted"/>
<evidence type="ECO:0000313" key="2">
    <source>
        <dbReference type="EMBL" id="SHJ51923.1"/>
    </source>
</evidence>
<protein>
    <recommendedName>
        <fullName evidence="1">DUF1540 domain-containing protein</fullName>
    </recommendedName>
</protein>
<dbReference type="Pfam" id="PF07561">
    <property type="entry name" value="DUF1540"/>
    <property type="match status" value="1"/>
</dbReference>
<evidence type="ECO:0000259" key="1">
    <source>
        <dbReference type="Pfam" id="PF07561"/>
    </source>
</evidence>
<keyword evidence="3" id="KW-1185">Reference proteome</keyword>
<dbReference type="AlphaFoldDB" id="A0A1M6JZ08"/>
<name>A0A1M6JZ08_9FIRM</name>
<dbReference type="InterPro" id="IPR011437">
    <property type="entry name" value="DUF1540"/>
</dbReference>
<dbReference type="EMBL" id="FRAE01000006">
    <property type="protein sequence ID" value="SHJ51923.1"/>
    <property type="molecule type" value="Genomic_DNA"/>
</dbReference>
<dbReference type="OrthoDB" id="1756089at2"/>
<reference evidence="3" key="1">
    <citation type="submission" date="2016-11" db="EMBL/GenBank/DDBJ databases">
        <authorList>
            <person name="Varghese N."/>
            <person name="Submissions S."/>
        </authorList>
    </citation>
    <scope>NUCLEOTIDE SEQUENCE [LARGE SCALE GENOMIC DNA]</scope>
    <source>
        <strain evidence="3">DSM 15518</strain>
    </source>
</reference>